<keyword evidence="2" id="KW-1185">Reference proteome</keyword>
<evidence type="ECO:0000313" key="1">
    <source>
        <dbReference type="EMBL" id="GJD42066.1"/>
    </source>
</evidence>
<proteinExistence type="predicted"/>
<reference evidence="1" key="2">
    <citation type="submission" date="2021-08" db="EMBL/GenBank/DDBJ databases">
        <authorList>
            <person name="Tani A."/>
            <person name="Ola A."/>
            <person name="Ogura Y."/>
            <person name="Katsura K."/>
            <person name="Hayashi T."/>
        </authorList>
    </citation>
    <scope>NUCLEOTIDE SEQUENCE</scope>
    <source>
        <strain evidence="1">DSM 21893</strain>
    </source>
</reference>
<comment type="caution">
    <text evidence="1">The sequence shown here is derived from an EMBL/GenBank/DDBJ whole genome shotgun (WGS) entry which is preliminary data.</text>
</comment>
<protein>
    <recommendedName>
        <fullName evidence="3">DUF551 domain-containing protein</fullName>
    </recommendedName>
</protein>
<dbReference type="EMBL" id="BPQF01000040">
    <property type="protein sequence ID" value="GJD42066.1"/>
    <property type="molecule type" value="Genomic_DNA"/>
</dbReference>
<evidence type="ECO:0008006" key="3">
    <source>
        <dbReference type="Google" id="ProtNLM"/>
    </source>
</evidence>
<gene>
    <name evidence="1" type="ORF">OICFNHDK_4557</name>
</gene>
<dbReference type="Proteomes" id="UP001055307">
    <property type="component" value="Unassembled WGS sequence"/>
</dbReference>
<evidence type="ECO:0000313" key="2">
    <source>
        <dbReference type="Proteomes" id="UP001055307"/>
    </source>
</evidence>
<reference evidence="1" key="1">
    <citation type="journal article" date="2016" name="Front. Microbiol.">
        <title>Genome Sequence of the Piezophilic, Mesophilic Sulfate-Reducing Bacterium Desulfovibrio indicus J2T.</title>
        <authorList>
            <person name="Cao J."/>
            <person name="Maignien L."/>
            <person name="Shao Z."/>
            <person name="Alain K."/>
            <person name="Jebbar M."/>
        </authorList>
    </citation>
    <scope>NUCLEOTIDE SEQUENCE</scope>
    <source>
        <strain evidence="1">DSM 21893</strain>
    </source>
</reference>
<name>A0AAV4ZDD9_9HYPH</name>
<accession>A0AAV4ZDD9</accession>
<sequence>MVACYLTQHPVEAPGWYIYDGHAFHILAAGTPTHWRPLPALPPLYLNEEA</sequence>
<dbReference type="AlphaFoldDB" id="A0AAV4ZDD9"/>
<organism evidence="1 2">
    <name type="scientific">Methylobacterium bullatum</name>
    <dbReference type="NCBI Taxonomy" id="570505"/>
    <lineage>
        <taxon>Bacteria</taxon>
        <taxon>Pseudomonadati</taxon>
        <taxon>Pseudomonadota</taxon>
        <taxon>Alphaproteobacteria</taxon>
        <taxon>Hyphomicrobiales</taxon>
        <taxon>Methylobacteriaceae</taxon>
        <taxon>Methylobacterium</taxon>
    </lineage>
</organism>